<feature type="transmembrane region" description="Helical" evidence="3">
    <location>
        <begin position="349"/>
        <end position="370"/>
    </location>
</feature>
<evidence type="ECO:0000256" key="3">
    <source>
        <dbReference type="SAM" id="Phobius"/>
    </source>
</evidence>
<dbReference type="RefSeq" id="WP_373954839.1">
    <property type="nucleotide sequence ID" value="NZ_JBHDLN010000010.1"/>
</dbReference>
<dbReference type="InterPro" id="IPR050879">
    <property type="entry name" value="Acyltransferase_3"/>
</dbReference>
<organism evidence="5 6">
    <name type="scientific">Paenibacillus oleatilyticus</name>
    <dbReference type="NCBI Taxonomy" id="2594886"/>
    <lineage>
        <taxon>Bacteria</taxon>
        <taxon>Bacillati</taxon>
        <taxon>Bacillota</taxon>
        <taxon>Bacilli</taxon>
        <taxon>Bacillales</taxon>
        <taxon>Paenibacillaceae</taxon>
        <taxon>Paenibacillus</taxon>
    </lineage>
</organism>
<comment type="subcellular location">
    <subcellularLocation>
        <location evidence="1">Membrane</location>
    </subcellularLocation>
</comment>
<dbReference type="EC" id="2.3.-.-" evidence="5"/>
<dbReference type="Pfam" id="PF01757">
    <property type="entry name" value="Acyl_transf_3"/>
    <property type="match status" value="1"/>
</dbReference>
<keyword evidence="3" id="KW-0812">Transmembrane</keyword>
<keyword evidence="5" id="KW-0808">Transferase</keyword>
<dbReference type="InterPro" id="IPR002656">
    <property type="entry name" value="Acyl_transf_3_dom"/>
</dbReference>
<accession>A0ABV4V3K9</accession>
<evidence type="ECO:0000256" key="1">
    <source>
        <dbReference type="ARBA" id="ARBA00004370"/>
    </source>
</evidence>
<feature type="domain" description="Acyltransferase 3" evidence="4">
    <location>
        <begin position="21"/>
        <end position="371"/>
    </location>
</feature>
<evidence type="ECO:0000313" key="6">
    <source>
        <dbReference type="Proteomes" id="UP001575622"/>
    </source>
</evidence>
<protein>
    <submittedName>
        <fullName evidence="5">Acyltransferase family protein</fullName>
        <ecNumber evidence="5">2.3.-.-</ecNumber>
    </submittedName>
</protein>
<name>A0ABV4V3K9_9BACL</name>
<feature type="transmembrane region" description="Helical" evidence="3">
    <location>
        <begin position="307"/>
        <end position="329"/>
    </location>
</feature>
<evidence type="ECO:0000313" key="5">
    <source>
        <dbReference type="EMBL" id="MFB0844667.1"/>
    </source>
</evidence>
<feature type="transmembrane region" description="Helical" evidence="3">
    <location>
        <begin position="56"/>
        <end position="83"/>
    </location>
</feature>
<dbReference type="PANTHER" id="PTHR23028">
    <property type="entry name" value="ACETYLTRANSFERASE"/>
    <property type="match status" value="1"/>
</dbReference>
<keyword evidence="5" id="KW-0012">Acyltransferase</keyword>
<feature type="transmembrane region" description="Helical" evidence="3">
    <location>
        <begin position="277"/>
        <end position="295"/>
    </location>
</feature>
<evidence type="ECO:0000259" key="4">
    <source>
        <dbReference type="Pfam" id="PF01757"/>
    </source>
</evidence>
<keyword evidence="3" id="KW-0472">Membrane</keyword>
<keyword evidence="6" id="KW-1185">Reference proteome</keyword>
<comment type="similarity">
    <text evidence="2">Belongs to the acyltransferase 3 family.</text>
</comment>
<comment type="caution">
    <text evidence="5">The sequence shown here is derived from an EMBL/GenBank/DDBJ whole genome shotgun (WGS) entry which is preliminary data.</text>
</comment>
<reference evidence="5 6" key="1">
    <citation type="submission" date="2024-09" db="EMBL/GenBank/DDBJ databases">
        <authorList>
            <person name="Makale K.P.P."/>
            <person name="Makhzoum A."/>
            <person name="Rantong G."/>
            <person name="Rahube T.O."/>
        </authorList>
    </citation>
    <scope>NUCLEOTIDE SEQUENCE [LARGE SCALE GENOMIC DNA]</scope>
    <source>
        <strain evidence="5 6">KM_D13</strain>
    </source>
</reference>
<feature type="transmembrane region" description="Helical" evidence="3">
    <location>
        <begin position="177"/>
        <end position="193"/>
    </location>
</feature>
<dbReference type="GO" id="GO:0016746">
    <property type="term" value="F:acyltransferase activity"/>
    <property type="evidence" value="ECO:0007669"/>
    <property type="project" value="UniProtKB-KW"/>
</dbReference>
<proteinExistence type="inferred from homology"/>
<dbReference type="Proteomes" id="UP001575622">
    <property type="component" value="Unassembled WGS sequence"/>
</dbReference>
<feature type="transmembrane region" description="Helical" evidence="3">
    <location>
        <begin position="143"/>
        <end position="165"/>
    </location>
</feature>
<feature type="transmembrane region" description="Helical" evidence="3">
    <location>
        <begin position="104"/>
        <end position="123"/>
    </location>
</feature>
<feature type="transmembrane region" description="Helical" evidence="3">
    <location>
        <begin position="244"/>
        <end position="265"/>
    </location>
</feature>
<keyword evidence="3" id="KW-1133">Transmembrane helix</keyword>
<sequence>MNLQLYSTNKEFHNSAASAILDFLRFFAAFTVFLMHFRPFLEVPPEVKNTIYYQIFYSWASTGFVFVMVFFVLSGYFISSTVLNSILQGRWSWKTYLINRLSRLWVVLIPALLLTVLWAKLQINNFGNSQVMVNKISYFLTDLMSFKVLLGNVFFLQEIIVPTYGTNGPLWSLAFEFWYYILFPCIILIFKHPSKKKRFFYLIVSLIIILFIGRNIVLYFTIWLMGTIPIFLKSFDIHDRLKRILLSILTLALFITSLKLPYYWYNDFNPGYGRTDFAPIFVSGIGITISLYLIINLFRKLNFRRKLYLMVCKFLGGISYTLYLTHYPIFSFLRAWRFSKDWPVPLSYLYLFEFVAAIVILVYAILIAFITERNTNKIKKWIGNKFSF</sequence>
<evidence type="ECO:0000256" key="2">
    <source>
        <dbReference type="ARBA" id="ARBA00007400"/>
    </source>
</evidence>
<feature type="transmembrane region" description="Helical" evidence="3">
    <location>
        <begin position="199"/>
        <end position="232"/>
    </location>
</feature>
<feature type="transmembrane region" description="Helical" evidence="3">
    <location>
        <begin position="12"/>
        <end position="36"/>
    </location>
</feature>
<gene>
    <name evidence="5" type="ORF">ACEU3E_20970</name>
</gene>
<dbReference type="PANTHER" id="PTHR23028:SF134">
    <property type="entry name" value="PUTATIVE (AFU_ORTHOLOGUE AFUA_4G08520)-RELATED"/>
    <property type="match status" value="1"/>
</dbReference>
<dbReference type="EMBL" id="JBHDLN010000010">
    <property type="protein sequence ID" value="MFB0844667.1"/>
    <property type="molecule type" value="Genomic_DNA"/>
</dbReference>